<dbReference type="InterPro" id="IPR017441">
    <property type="entry name" value="Protein_kinase_ATP_BS"/>
</dbReference>
<evidence type="ECO:0000313" key="25">
    <source>
        <dbReference type="EMBL" id="KAL2343776.1"/>
    </source>
</evidence>
<dbReference type="Proteomes" id="UP001603857">
    <property type="component" value="Unassembled WGS sequence"/>
</dbReference>
<proteinExistence type="inferred from homology"/>
<evidence type="ECO:0000256" key="8">
    <source>
        <dbReference type="ARBA" id="ARBA00022679"/>
    </source>
</evidence>
<dbReference type="GO" id="GO:0005886">
    <property type="term" value="C:plasma membrane"/>
    <property type="evidence" value="ECO:0007669"/>
    <property type="project" value="UniProtKB-SubCell"/>
</dbReference>
<dbReference type="InterPro" id="IPR011009">
    <property type="entry name" value="Kinase-like_dom_sf"/>
</dbReference>
<keyword evidence="10" id="KW-0732">Signal</keyword>
<keyword evidence="17" id="KW-0675">Receptor</keyword>
<dbReference type="InterPro" id="IPR001245">
    <property type="entry name" value="Ser-Thr/Tyr_kinase_cat_dom"/>
</dbReference>
<keyword evidence="15 23" id="KW-1133">Transmembrane helix</keyword>
<keyword evidence="13" id="KW-0418">Kinase</keyword>
<dbReference type="FunFam" id="3.30.200.20:FF:000015">
    <property type="entry name" value="Somatic embryogenesis receptor kinase 1"/>
    <property type="match status" value="1"/>
</dbReference>
<evidence type="ECO:0000256" key="14">
    <source>
        <dbReference type="ARBA" id="ARBA00022840"/>
    </source>
</evidence>
<evidence type="ECO:0000256" key="13">
    <source>
        <dbReference type="ARBA" id="ARBA00022777"/>
    </source>
</evidence>
<dbReference type="PANTHER" id="PTHR48056:SF81">
    <property type="entry name" value="RECEPTOR PROTEIN-TYROSINE KINASE CEPR1"/>
    <property type="match status" value="1"/>
</dbReference>
<keyword evidence="8" id="KW-0808">Transferase</keyword>
<dbReference type="PROSITE" id="PS00108">
    <property type="entry name" value="PROTEIN_KINASE_ST"/>
    <property type="match status" value="1"/>
</dbReference>
<evidence type="ECO:0000256" key="17">
    <source>
        <dbReference type="ARBA" id="ARBA00023170"/>
    </source>
</evidence>
<feature type="compositionally biased region" description="Basic and acidic residues" evidence="22">
    <location>
        <begin position="123"/>
        <end position="141"/>
    </location>
</feature>
<evidence type="ECO:0000256" key="16">
    <source>
        <dbReference type="ARBA" id="ARBA00023136"/>
    </source>
</evidence>
<organism evidence="25 26">
    <name type="scientific">Flemingia macrophylla</name>
    <dbReference type="NCBI Taxonomy" id="520843"/>
    <lineage>
        <taxon>Eukaryota</taxon>
        <taxon>Viridiplantae</taxon>
        <taxon>Streptophyta</taxon>
        <taxon>Embryophyta</taxon>
        <taxon>Tracheophyta</taxon>
        <taxon>Spermatophyta</taxon>
        <taxon>Magnoliopsida</taxon>
        <taxon>eudicotyledons</taxon>
        <taxon>Gunneridae</taxon>
        <taxon>Pentapetalae</taxon>
        <taxon>rosids</taxon>
        <taxon>fabids</taxon>
        <taxon>Fabales</taxon>
        <taxon>Fabaceae</taxon>
        <taxon>Papilionoideae</taxon>
        <taxon>50 kb inversion clade</taxon>
        <taxon>NPAAA clade</taxon>
        <taxon>indigoferoid/millettioid clade</taxon>
        <taxon>Phaseoleae</taxon>
        <taxon>Flemingia</taxon>
    </lineage>
</organism>
<evidence type="ECO:0000256" key="18">
    <source>
        <dbReference type="ARBA" id="ARBA00023180"/>
    </source>
</evidence>
<dbReference type="Pfam" id="PF23598">
    <property type="entry name" value="LRR_14"/>
    <property type="match status" value="1"/>
</dbReference>
<keyword evidence="11" id="KW-0677">Repeat</keyword>
<feature type="region of interest" description="Disordered" evidence="22">
    <location>
        <begin position="319"/>
        <end position="342"/>
    </location>
</feature>
<name>A0ABD1N6R6_9FABA</name>
<dbReference type="EMBL" id="JBGMDY010000002">
    <property type="protein sequence ID" value="KAL2343776.1"/>
    <property type="molecule type" value="Genomic_DNA"/>
</dbReference>
<protein>
    <recommendedName>
        <fullName evidence="4">non-specific serine/threonine protein kinase</fullName>
        <ecNumber evidence="4">2.7.11.1</ecNumber>
    </recommendedName>
</protein>
<keyword evidence="12 21" id="KW-0547">Nucleotide-binding</keyword>
<evidence type="ECO:0000256" key="7">
    <source>
        <dbReference type="ARBA" id="ARBA00022614"/>
    </source>
</evidence>
<evidence type="ECO:0000256" key="11">
    <source>
        <dbReference type="ARBA" id="ARBA00022737"/>
    </source>
</evidence>
<evidence type="ECO:0000256" key="2">
    <source>
        <dbReference type="ARBA" id="ARBA00004479"/>
    </source>
</evidence>
<dbReference type="SUPFAM" id="SSF56112">
    <property type="entry name" value="Protein kinase-like (PK-like)"/>
    <property type="match status" value="1"/>
</dbReference>
<evidence type="ECO:0000256" key="15">
    <source>
        <dbReference type="ARBA" id="ARBA00022989"/>
    </source>
</evidence>
<comment type="catalytic activity">
    <reaction evidence="19">
        <text>L-threonyl-[protein] + ATP = O-phospho-L-threonyl-[protein] + ADP + H(+)</text>
        <dbReference type="Rhea" id="RHEA:46608"/>
        <dbReference type="Rhea" id="RHEA-COMP:11060"/>
        <dbReference type="Rhea" id="RHEA-COMP:11605"/>
        <dbReference type="ChEBI" id="CHEBI:15378"/>
        <dbReference type="ChEBI" id="CHEBI:30013"/>
        <dbReference type="ChEBI" id="CHEBI:30616"/>
        <dbReference type="ChEBI" id="CHEBI:61977"/>
        <dbReference type="ChEBI" id="CHEBI:456216"/>
        <dbReference type="EC" id="2.7.11.1"/>
    </reaction>
</comment>
<dbReference type="InterPro" id="IPR050647">
    <property type="entry name" value="Plant_LRR-RLKs"/>
</dbReference>
<evidence type="ECO:0000256" key="1">
    <source>
        <dbReference type="ARBA" id="ARBA00004162"/>
    </source>
</evidence>
<comment type="caution">
    <text evidence="25">The sequence shown here is derived from an EMBL/GenBank/DDBJ whole genome shotgun (WGS) entry which is preliminary data.</text>
</comment>
<evidence type="ECO:0000256" key="22">
    <source>
        <dbReference type="SAM" id="MobiDB-lite"/>
    </source>
</evidence>
<gene>
    <name evidence="25" type="ORF">Fmac_005061</name>
</gene>
<evidence type="ECO:0000256" key="9">
    <source>
        <dbReference type="ARBA" id="ARBA00022692"/>
    </source>
</evidence>
<dbReference type="Pfam" id="PF07714">
    <property type="entry name" value="PK_Tyr_Ser-Thr"/>
    <property type="match status" value="1"/>
</dbReference>
<comment type="subcellular location">
    <subcellularLocation>
        <location evidence="1">Cell membrane</location>
        <topology evidence="1">Single-pass membrane protein</topology>
    </subcellularLocation>
    <subcellularLocation>
        <location evidence="2">Membrane</location>
        <topology evidence="2">Single-pass type I membrane protein</topology>
    </subcellularLocation>
</comment>
<dbReference type="Gene3D" id="1.10.510.10">
    <property type="entry name" value="Transferase(Phosphotransferase) domain 1"/>
    <property type="match status" value="1"/>
</dbReference>
<evidence type="ECO:0000256" key="12">
    <source>
        <dbReference type="ARBA" id="ARBA00022741"/>
    </source>
</evidence>
<evidence type="ECO:0000256" key="10">
    <source>
        <dbReference type="ARBA" id="ARBA00022729"/>
    </source>
</evidence>
<evidence type="ECO:0000256" key="19">
    <source>
        <dbReference type="ARBA" id="ARBA00047899"/>
    </source>
</evidence>
<dbReference type="InterPro" id="IPR032675">
    <property type="entry name" value="LRR_dom_sf"/>
</dbReference>
<evidence type="ECO:0000256" key="5">
    <source>
        <dbReference type="ARBA" id="ARBA00022475"/>
    </source>
</evidence>
<evidence type="ECO:0000256" key="20">
    <source>
        <dbReference type="ARBA" id="ARBA00048679"/>
    </source>
</evidence>
<feature type="compositionally biased region" description="Pro residues" evidence="22">
    <location>
        <begin position="326"/>
        <end position="335"/>
    </location>
</feature>
<keyword evidence="5" id="KW-1003">Cell membrane</keyword>
<keyword evidence="14 21" id="KW-0067">ATP-binding</keyword>
<feature type="region of interest" description="Disordered" evidence="22">
    <location>
        <begin position="123"/>
        <end position="157"/>
    </location>
</feature>
<dbReference type="EC" id="2.7.11.1" evidence="4"/>
<dbReference type="InterPro" id="IPR008271">
    <property type="entry name" value="Ser/Thr_kinase_AS"/>
</dbReference>
<feature type="compositionally biased region" description="Polar residues" evidence="22">
    <location>
        <begin position="145"/>
        <end position="157"/>
    </location>
</feature>
<dbReference type="PANTHER" id="PTHR48056">
    <property type="entry name" value="LRR RECEPTOR-LIKE SERINE/THREONINE-PROTEIN KINASE-RELATED"/>
    <property type="match status" value="1"/>
</dbReference>
<keyword evidence="6" id="KW-0723">Serine/threonine-protein kinase</keyword>
<keyword evidence="7" id="KW-0433">Leucine-rich repeat</keyword>
<evidence type="ECO:0000256" key="3">
    <source>
        <dbReference type="ARBA" id="ARBA00008684"/>
    </source>
</evidence>
<dbReference type="GO" id="GO:0005524">
    <property type="term" value="F:ATP binding"/>
    <property type="evidence" value="ECO:0007669"/>
    <property type="project" value="UniProtKB-UniRule"/>
</dbReference>
<evidence type="ECO:0000259" key="24">
    <source>
        <dbReference type="PROSITE" id="PS50011"/>
    </source>
</evidence>
<feature type="transmembrane region" description="Helical" evidence="23">
    <location>
        <begin position="345"/>
        <end position="371"/>
    </location>
</feature>
<dbReference type="InterPro" id="IPR055414">
    <property type="entry name" value="LRR_R13L4/SHOC2-like"/>
</dbReference>
<keyword evidence="18" id="KW-0325">Glycoprotein</keyword>
<feature type="compositionally biased region" description="Basic and acidic residues" evidence="22">
    <location>
        <begin position="63"/>
        <end position="73"/>
    </location>
</feature>
<evidence type="ECO:0000256" key="23">
    <source>
        <dbReference type="SAM" id="Phobius"/>
    </source>
</evidence>
<feature type="binding site" evidence="21">
    <location>
        <position position="436"/>
    </location>
    <ligand>
        <name>ATP</name>
        <dbReference type="ChEBI" id="CHEBI:30616"/>
    </ligand>
</feature>
<comment type="catalytic activity">
    <reaction evidence="20">
        <text>L-seryl-[protein] + ATP = O-phospho-L-seryl-[protein] + ADP + H(+)</text>
        <dbReference type="Rhea" id="RHEA:17989"/>
        <dbReference type="Rhea" id="RHEA-COMP:9863"/>
        <dbReference type="Rhea" id="RHEA-COMP:11604"/>
        <dbReference type="ChEBI" id="CHEBI:15378"/>
        <dbReference type="ChEBI" id="CHEBI:29999"/>
        <dbReference type="ChEBI" id="CHEBI:30616"/>
        <dbReference type="ChEBI" id="CHEBI:83421"/>
        <dbReference type="ChEBI" id="CHEBI:456216"/>
        <dbReference type="EC" id="2.7.11.1"/>
    </reaction>
</comment>
<dbReference type="GO" id="GO:0004674">
    <property type="term" value="F:protein serine/threonine kinase activity"/>
    <property type="evidence" value="ECO:0007669"/>
    <property type="project" value="UniProtKB-KW"/>
</dbReference>
<keyword evidence="9 23" id="KW-0812">Transmembrane</keyword>
<feature type="region of interest" description="Disordered" evidence="22">
    <location>
        <begin position="37"/>
        <end position="83"/>
    </location>
</feature>
<reference evidence="25 26" key="1">
    <citation type="submission" date="2024-08" db="EMBL/GenBank/DDBJ databases">
        <title>Insights into the chromosomal genome structure of Flemingia macrophylla.</title>
        <authorList>
            <person name="Ding Y."/>
            <person name="Zhao Y."/>
            <person name="Bi W."/>
            <person name="Wu M."/>
            <person name="Zhao G."/>
            <person name="Gong Y."/>
            <person name="Li W."/>
            <person name="Zhang P."/>
        </authorList>
    </citation>
    <scope>NUCLEOTIDE SEQUENCE [LARGE SCALE GENOMIC DNA]</scope>
    <source>
        <strain evidence="25">DYQJB</strain>
        <tissue evidence="25">Leaf</tissue>
    </source>
</reference>
<dbReference type="FunFam" id="1.10.510.10:FF:000016">
    <property type="entry name" value="Somatic embryogenesis receptor-like kinase 1"/>
    <property type="match status" value="1"/>
</dbReference>
<dbReference type="InterPro" id="IPR000719">
    <property type="entry name" value="Prot_kinase_dom"/>
</dbReference>
<dbReference type="Gene3D" id="3.30.200.20">
    <property type="entry name" value="Phosphorylase Kinase, domain 1"/>
    <property type="match status" value="1"/>
</dbReference>
<evidence type="ECO:0000256" key="21">
    <source>
        <dbReference type="PROSITE-ProRule" id="PRU10141"/>
    </source>
</evidence>
<dbReference type="SMART" id="SM00220">
    <property type="entry name" value="S_TKc"/>
    <property type="match status" value="1"/>
</dbReference>
<keyword evidence="16 23" id="KW-0472">Membrane</keyword>
<evidence type="ECO:0000256" key="6">
    <source>
        <dbReference type="ARBA" id="ARBA00022527"/>
    </source>
</evidence>
<evidence type="ECO:0000256" key="4">
    <source>
        <dbReference type="ARBA" id="ARBA00012513"/>
    </source>
</evidence>
<dbReference type="SUPFAM" id="SSF52058">
    <property type="entry name" value="L domain-like"/>
    <property type="match status" value="1"/>
</dbReference>
<dbReference type="Gene3D" id="3.80.10.10">
    <property type="entry name" value="Ribonuclease Inhibitor"/>
    <property type="match status" value="1"/>
</dbReference>
<evidence type="ECO:0000313" key="26">
    <source>
        <dbReference type="Proteomes" id="UP001603857"/>
    </source>
</evidence>
<feature type="compositionally biased region" description="Basic residues" evidence="22">
    <location>
        <begin position="37"/>
        <end position="49"/>
    </location>
</feature>
<dbReference type="PRINTS" id="PR00019">
    <property type="entry name" value="LEURICHRPT"/>
</dbReference>
<feature type="domain" description="Protein kinase" evidence="24">
    <location>
        <begin position="408"/>
        <end position="686"/>
    </location>
</feature>
<comment type="similarity">
    <text evidence="3">Belongs to the protein kinase superfamily. Ser/Thr protein kinase family.</text>
</comment>
<dbReference type="PROSITE" id="PS00107">
    <property type="entry name" value="PROTEIN_KINASE_ATP"/>
    <property type="match status" value="1"/>
</dbReference>
<dbReference type="AlphaFoldDB" id="A0ABD1N6R6"/>
<keyword evidence="26" id="KW-1185">Reference proteome</keyword>
<dbReference type="PROSITE" id="PS50011">
    <property type="entry name" value="PROTEIN_KINASE_DOM"/>
    <property type="match status" value="1"/>
</dbReference>
<accession>A0ABD1N6R6</accession>
<dbReference type="FunFam" id="3.80.10.10:FF:000024">
    <property type="entry name" value="Somatic embryogenesis receptor kinase 1"/>
    <property type="match status" value="1"/>
</dbReference>
<sequence length="724" mass="80731">MWSAMILGLTVSVRNYEALKLLQRWKRMNMPMNHQRRAVRSGLHRRRRTLVPPPVETDGDAGGEARAKREAQPRRQSVLGGGDSLLLPAPYQDALQVQPGHGDREGGREEGWAVPAVAAGCGESKRDVGKRKAESEEEEKKKKTSLSFSGGDTLNALKNSMSDPKNVLESWNTTVPSCTWIHVTCNNKYSVIRVDLGNANLSGELVSELGQLPNLQYLELYSNNITGKIPDELGNLTNLVSLDLSLNNITGPIPDNLANLKNLRFLRLNNNSLSGSIPMRLTTLASLQMLDLSNNNLTGDVPVNGSFSFFDPISFKNNPLLNQTTPTPPPAPTPQQHPSGSDNRAIGSIVGGVFVGAALLFVALVNALFYWKRRKPEDEFFDVADEDDPPGYLEIKRFSLRELQIATDDFSNILGRGGFGKVYRGRLTNNELIAVKRLKRTEAGRMQFLIEVEMIGLAVHYNLLRLRGFCMTSTQYFLVYPFMVNGNVVSCLRDRPISQPPLEWSIRKRIALEVAKGLSYMHDHCDPKVIHRDVKADNIFLDENFKAVLGGFRFVTLMDYKDTHDTAASLCGTFGHIPPEYFLTGEISEKTDVFGYGVMLLEIIAGQRAYDLARLADHDGLGFLDWVKVLLKDKRLEKLADADLEKFFEKGEVEELIQVALLCTQSSPLERPKMSEVVRMLKSEALGRLADEFRASPTNVQTSTVRCRKQPTPSPCHAARTLMF</sequence>